<dbReference type="OrthoDB" id="6415790at2759"/>
<name>A0A8H2ZSK5_9HELO</name>
<keyword evidence="1" id="KW-0732">Signal</keyword>
<reference evidence="2" key="1">
    <citation type="submission" date="2020-10" db="EMBL/GenBank/DDBJ databases">
        <authorList>
            <person name="Kusch S."/>
        </authorList>
    </citation>
    <scope>NUCLEOTIDE SEQUENCE</scope>
    <source>
        <strain evidence="2">SwB9</strain>
    </source>
</reference>
<dbReference type="EMBL" id="CAJHIA010000024">
    <property type="protein sequence ID" value="CAD6447026.1"/>
    <property type="molecule type" value="Genomic_DNA"/>
</dbReference>
<evidence type="ECO:0000256" key="1">
    <source>
        <dbReference type="SAM" id="SignalP"/>
    </source>
</evidence>
<keyword evidence="3" id="KW-1185">Reference proteome</keyword>
<proteinExistence type="predicted"/>
<protein>
    <submittedName>
        <fullName evidence="2">4098314e-0b9c-44a1-9bef-a1d880fc0ac4-CDS</fullName>
    </submittedName>
</protein>
<feature type="chain" id="PRO_5034500050" evidence="1">
    <location>
        <begin position="35"/>
        <end position="123"/>
    </location>
</feature>
<dbReference type="AlphaFoldDB" id="A0A8H2ZSK5"/>
<sequence length="123" mass="14508">MESFERLQNTISSYQMCYWLQEVFLLLLLLGAASKDSSIKSIIKYGSGSYRIEENHRKSNPLHSFFFRVRKNGVPSIWEHKKPQKLKQTPGKVEKYLWDEMIVENFAQNLEPRQHLYNLLDGA</sequence>
<evidence type="ECO:0000313" key="2">
    <source>
        <dbReference type="EMBL" id="CAD6447026.1"/>
    </source>
</evidence>
<accession>A0A8H2ZSK5</accession>
<evidence type="ECO:0000313" key="3">
    <source>
        <dbReference type="Proteomes" id="UP000624404"/>
    </source>
</evidence>
<organism evidence="2 3">
    <name type="scientific">Sclerotinia trifoliorum</name>
    <dbReference type="NCBI Taxonomy" id="28548"/>
    <lineage>
        <taxon>Eukaryota</taxon>
        <taxon>Fungi</taxon>
        <taxon>Dikarya</taxon>
        <taxon>Ascomycota</taxon>
        <taxon>Pezizomycotina</taxon>
        <taxon>Leotiomycetes</taxon>
        <taxon>Helotiales</taxon>
        <taxon>Sclerotiniaceae</taxon>
        <taxon>Sclerotinia</taxon>
    </lineage>
</organism>
<gene>
    <name evidence="2" type="ORF">SCLTRI_LOCUS6818</name>
</gene>
<comment type="caution">
    <text evidence="2">The sequence shown here is derived from an EMBL/GenBank/DDBJ whole genome shotgun (WGS) entry which is preliminary data.</text>
</comment>
<feature type="signal peptide" evidence="1">
    <location>
        <begin position="1"/>
        <end position="34"/>
    </location>
</feature>
<dbReference type="Proteomes" id="UP000624404">
    <property type="component" value="Unassembled WGS sequence"/>
</dbReference>